<evidence type="ECO:0000256" key="9">
    <source>
        <dbReference type="ARBA" id="ARBA00023157"/>
    </source>
</evidence>
<dbReference type="Gene3D" id="1.20.5.170">
    <property type="match status" value="1"/>
</dbReference>
<keyword evidence="4" id="KW-0430">Lectin</keyword>
<keyword evidence="6 13" id="KW-1133">Transmembrane helix</keyword>
<dbReference type="InterPro" id="IPR033989">
    <property type="entry name" value="CD209-like_CTLD"/>
</dbReference>
<keyword evidence="5" id="KW-0735">Signal-anchor</keyword>
<evidence type="ECO:0000256" key="7">
    <source>
        <dbReference type="ARBA" id="ARBA00023054"/>
    </source>
</evidence>
<evidence type="ECO:0000259" key="14">
    <source>
        <dbReference type="PROSITE" id="PS50041"/>
    </source>
</evidence>
<evidence type="ECO:0000256" key="12">
    <source>
        <dbReference type="ARBA" id="ARBA00080079"/>
    </source>
</evidence>
<name>A0AAV0ACG7_PHORO</name>
<feature type="domain" description="C-type lectin" evidence="14">
    <location>
        <begin position="203"/>
        <end position="321"/>
    </location>
</feature>
<evidence type="ECO:0000256" key="11">
    <source>
        <dbReference type="ARBA" id="ARBA00074414"/>
    </source>
</evidence>
<evidence type="ECO:0000313" key="16">
    <source>
        <dbReference type="Proteomes" id="UP001152836"/>
    </source>
</evidence>
<keyword evidence="10" id="KW-0325">Glycoprotein</keyword>
<feature type="transmembrane region" description="Helical" evidence="13">
    <location>
        <begin position="41"/>
        <end position="64"/>
    </location>
</feature>
<evidence type="ECO:0000256" key="8">
    <source>
        <dbReference type="ARBA" id="ARBA00023136"/>
    </source>
</evidence>
<sequence>MEMKEREAPDAHFTVDKQNISLWPQEPPPKPDLSPFLRKPISLRVALICLSLVLVISIVLQAVFYPRLMDKILDVTSDAQILRGHVDNISTLGSVLEKDRGSVEKAEVQMWILNTSFSRMRSQILSLRISMKQASDQISVLTRNWEEVDSLSSKIPELQRDLDKSNTLNAKIQGLQISLENVNKLLQRQSDILEMMSRGWKYFRGNFYYFSHTPKTWYSAEQSCISRDAHLTSVTSESEQEFLYKSADGLPCWIGLTKAGIEGDWYWVDGTSFNKKQSERFWIPGEPNNTGNNEHCANIRVSSSRAWNDSSCDNKFPFICKRSYSQASP</sequence>
<dbReference type="InterPro" id="IPR016187">
    <property type="entry name" value="CTDL_fold"/>
</dbReference>
<comment type="subcellular location">
    <subcellularLocation>
        <location evidence="1">Membrane</location>
        <topology evidence="1">Single-pass type II membrane protein</topology>
    </subcellularLocation>
</comment>
<dbReference type="SMART" id="SM00034">
    <property type="entry name" value="CLECT"/>
    <property type="match status" value="1"/>
</dbReference>
<reference evidence="15" key="1">
    <citation type="submission" date="2022-06" db="EMBL/GenBank/DDBJ databases">
        <authorList>
            <person name="Andreotti S."/>
            <person name="Wyler E."/>
        </authorList>
    </citation>
    <scope>NUCLEOTIDE SEQUENCE</scope>
</reference>
<dbReference type="GO" id="GO:0030246">
    <property type="term" value="F:carbohydrate binding"/>
    <property type="evidence" value="ECO:0007669"/>
    <property type="project" value="UniProtKB-KW"/>
</dbReference>
<comment type="caution">
    <text evidence="15">The sequence shown here is derived from an EMBL/GenBank/DDBJ whole genome shotgun (WGS) entry which is preliminary data.</text>
</comment>
<proteinExistence type="predicted"/>
<dbReference type="FunFam" id="3.10.100.10:FF:000115">
    <property type="entry name" value="C-type lectin domain family 4 member K"/>
    <property type="match status" value="1"/>
</dbReference>
<dbReference type="PROSITE" id="PS50041">
    <property type="entry name" value="C_TYPE_LECTIN_2"/>
    <property type="match status" value="1"/>
</dbReference>
<gene>
    <name evidence="15" type="primary">Cd207</name>
    <name evidence="15" type="ORF">PHOROB_LOCUS17837</name>
</gene>
<organism evidence="15 16">
    <name type="scientific">Phodopus roborovskii</name>
    <name type="common">Roborovski's desert hamster</name>
    <name type="synonym">Cricetulus roborovskii</name>
    <dbReference type="NCBI Taxonomy" id="109678"/>
    <lineage>
        <taxon>Eukaryota</taxon>
        <taxon>Metazoa</taxon>
        <taxon>Chordata</taxon>
        <taxon>Craniata</taxon>
        <taxon>Vertebrata</taxon>
        <taxon>Euteleostomi</taxon>
        <taxon>Mammalia</taxon>
        <taxon>Eutheria</taxon>
        <taxon>Euarchontoglires</taxon>
        <taxon>Glires</taxon>
        <taxon>Rodentia</taxon>
        <taxon>Myomorpha</taxon>
        <taxon>Muroidea</taxon>
        <taxon>Cricetidae</taxon>
        <taxon>Cricetinae</taxon>
        <taxon>Phodopus</taxon>
    </lineage>
</organism>
<dbReference type="EMBL" id="CALSGD010001946">
    <property type="protein sequence ID" value="CAH7488194.1"/>
    <property type="molecule type" value="Genomic_DNA"/>
</dbReference>
<keyword evidence="8 13" id="KW-0472">Membrane</keyword>
<keyword evidence="9" id="KW-1015">Disulfide bond</keyword>
<dbReference type="Proteomes" id="UP001152836">
    <property type="component" value="Unassembled WGS sequence"/>
</dbReference>
<keyword evidence="16" id="KW-1185">Reference proteome</keyword>
<dbReference type="InterPro" id="IPR050111">
    <property type="entry name" value="C-type_lectin/snaclec_domain"/>
</dbReference>
<dbReference type="InterPro" id="IPR001304">
    <property type="entry name" value="C-type_lectin-like"/>
</dbReference>
<dbReference type="Pfam" id="PF00059">
    <property type="entry name" value="Lectin_C"/>
    <property type="match status" value="1"/>
</dbReference>
<evidence type="ECO:0000256" key="2">
    <source>
        <dbReference type="ARBA" id="ARBA00011233"/>
    </source>
</evidence>
<dbReference type="Gene3D" id="3.10.100.10">
    <property type="entry name" value="Mannose-Binding Protein A, subunit A"/>
    <property type="match status" value="1"/>
</dbReference>
<evidence type="ECO:0000256" key="6">
    <source>
        <dbReference type="ARBA" id="ARBA00022989"/>
    </source>
</evidence>
<accession>A0AAV0ACG7</accession>
<dbReference type="AlphaFoldDB" id="A0AAV0ACG7"/>
<dbReference type="CDD" id="cd03590">
    <property type="entry name" value="CLECT_DC-SIGN_like"/>
    <property type="match status" value="1"/>
</dbReference>
<comment type="subunit">
    <text evidence="2">Homotrimer.</text>
</comment>
<dbReference type="GO" id="GO:0016020">
    <property type="term" value="C:membrane"/>
    <property type="evidence" value="ECO:0007669"/>
    <property type="project" value="UniProtKB-SubCell"/>
</dbReference>
<protein>
    <recommendedName>
        <fullName evidence="11">C-type lectin domain family 4 member K</fullName>
    </recommendedName>
    <alternativeName>
        <fullName evidence="12">Langerin</fullName>
    </alternativeName>
</protein>
<dbReference type="SUPFAM" id="SSF56436">
    <property type="entry name" value="C-type lectin-like"/>
    <property type="match status" value="1"/>
</dbReference>
<evidence type="ECO:0000256" key="5">
    <source>
        <dbReference type="ARBA" id="ARBA00022968"/>
    </source>
</evidence>
<evidence type="ECO:0000313" key="15">
    <source>
        <dbReference type="EMBL" id="CAH7488194.1"/>
    </source>
</evidence>
<evidence type="ECO:0000256" key="1">
    <source>
        <dbReference type="ARBA" id="ARBA00004606"/>
    </source>
</evidence>
<keyword evidence="3 13" id="KW-0812">Transmembrane</keyword>
<evidence type="ECO:0000256" key="4">
    <source>
        <dbReference type="ARBA" id="ARBA00022734"/>
    </source>
</evidence>
<dbReference type="InterPro" id="IPR018378">
    <property type="entry name" value="C-type_lectin_CS"/>
</dbReference>
<keyword evidence="7" id="KW-0175">Coiled coil</keyword>
<evidence type="ECO:0000256" key="13">
    <source>
        <dbReference type="SAM" id="Phobius"/>
    </source>
</evidence>
<evidence type="ECO:0000256" key="10">
    <source>
        <dbReference type="ARBA" id="ARBA00023180"/>
    </source>
</evidence>
<dbReference type="PROSITE" id="PS00615">
    <property type="entry name" value="C_TYPE_LECTIN_1"/>
    <property type="match status" value="1"/>
</dbReference>
<evidence type="ECO:0000256" key="3">
    <source>
        <dbReference type="ARBA" id="ARBA00022692"/>
    </source>
</evidence>
<dbReference type="PANTHER" id="PTHR22803">
    <property type="entry name" value="MANNOSE, PHOSPHOLIPASE, LECTIN RECEPTOR RELATED"/>
    <property type="match status" value="1"/>
</dbReference>
<dbReference type="InterPro" id="IPR016186">
    <property type="entry name" value="C-type_lectin-like/link_sf"/>
</dbReference>